<sequence>MAKIVNIKPISTDESGNTTVVYVLDIEGHLLKGSEKIDTFYAPQLQPGKNIKIIYKDDKDYMFVFDK</sequence>
<proteinExistence type="predicted"/>
<dbReference type="EMBL" id="FPAU01000017">
    <property type="protein sequence ID" value="SFU21403.1"/>
    <property type="molecule type" value="Genomic_DNA"/>
</dbReference>
<organism evidence="1 2">
    <name type="scientific">Kosakonia arachidis</name>
    <dbReference type="NCBI Taxonomy" id="551989"/>
    <lineage>
        <taxon>Bacteria</taxon>
        <taxon>Pseudomonadati</taxon>
        <taxon>Pseudomonadota</taxon>
        <taxon>Gammaproteobacteria</taxon>
        <taxon>Enterobacterales</taxon>
        <taxon>Enterobacteriaceae</taxon>
        <taxon>Kosakonia</taxon>
    </lineage>
</organism>
<evidence type="ECO:0000313" key="2">
    <source>
        <dbReference type="Proteomes" id="UP000199187"/>
    </source>
</evidence>
<dbReference type="RefSeq" id="WP_244316570.1">
    <property type="nucleotide sequence ID" value="NZ_CP045300.1"/>
</dbReference>
<protein>
    <submittedName>
        <fullName evidence="1">Uncharacterized protein</fullName>
    </submittedName>
</protein>
<gene>
    <name evidence="1" type="ORF">SAMN05192562_1177</name>
</gene>
<name>A0A1I7EC24_9ENTR</name>
<evidence type="ECO:0000313" key="1">
    <source>
        <dbReference type="EMBL" id="SFU21403.1"/>
    </source>
</evidence>
<dbReference type="AlphaFoldDB" id="A0A1I7EC24"/>
<keyword evidence="2" id="KW-1185">Reference proteome</keyword>
<accession>A0A1I7EC24</accession>
<dbReference type="Proteomes" id="UP000199187">
    <property type="component" value="Unassembled WGS sequence"/>
</dbReference>
<reference evidence="2" key="1">
    <citation type="submission" date="2016-10" db="EMBL/GenBank/DDBJ databases">
        <authorList>
            <person name="Varghese N."/>
            <person name="Submissions S."/>
        </authorList>
    </citation>
    <scope>NUCLEOTIDE SEQUENCE [LARGE SCALE GENOMIC DNA]</scope>
    <source>
        <strain evidence="2">Ah-143</strain>
    </source>
</reference>